<dbReference type="SUPFAM" id="SSF82171">
    <property type="entry name" value="DPP6 N-terminal domain-like"/>
    <property type="match status" value="1"/>
</dbReference>
<dbReference type="Gene3D" id="2.120.10.30">
    <property type="entry name" value="TolB, C-terminal domain"/>
    <property type="match status" value="1"/>
</dbReference>
<dbReference type="KEGG" id="cfus:CYFUS_005860"/>
<dbReference type="PANTHER" id="PTHR36842">
    <property type="entry name" value="PROTEIN TOLB HOMOLOG"/>
    <property type="match status" value="1"/>
</dbReference>
<reference evidence="2 3" key="1">
    <citation type="submission" date="2017-06" db="EMBL/GenBank/DDBJ databases">
        <title>Sequencing and comparative analysis of myxobacterial genomes.</title>
        <authorList>
            <person name="Rupp O."/>
            <person name="Goesmann A."/>
            <person name="Sogaard-Andersen L."/>
        </authorList>
    </citation>
    <scope>NUCLEOTIDE SEQUENCE [LARGE SCALE GENOMIC DNA]</scope>
    <source>
        <strain evidence="2 3">DSM 52655</strain>
    </source>
</reference>
<dbReference type="AlphaFoldDB" id="A0A250JAG2"/>
<evidence type="ECO:0000256" key="1">
    <source>
        <dbReference type="SAM" id="SignalP"/>
    </source>
</evidence>
<proteinExistence type="predicted"/>
<sequence>MPRMVAALLFLIPVWALGQESAGVLVGTPRVVNTSPGDQMDPHVSGEWVVYTNQPVRDVSEIRYHHLTTGEDLPLPTGGGLDSLSDIQGTQVVFTRTSPTDATNHIYRFDVRLGGVAEELVPRPGTDRRTATVGGHTVAWQDVAIGPNALSPEIHVYNQDTLALTRLTADASVDRTPAVSEDGRTVVWSKCATSVDGCDIWAARELSAGYHIRQITGSEGEETQPDTNGEVVVYVSRAWVNGVLESDIAWTSLEGGEAQRLSLPGTDTNPSISGPLIAFEHWDATSPTPNYDIHLYDLRTRMTYRLTETPASESLSDISYGANGQVRLVWAMRQNGEYNVYANEFRLPIDCHEAPSTPSAQTVCATPGNRQLQGVLQVTHSVGQSVPVSTPISGHGTGVVCVDNGYGGPAATSGWVWLGEGVAVDPHDFTRVPAGVARKVPLQGSRPLSAEARGQEGSSFRVRLYGSLVCEVAAQDATFQPTEVRQGEHLRSEPLDIRCARTGGSRYFVRLGDEAGVAWR</sequence>
<dbReference type="Proteomes" id="UP000217257">
    <property type="component" value="Chromosome"/>
</dbReference>
<evidence type="ECO:0000313" key="3">
    <source>
        <dbReference type="Proteomes" id="UP000217257"/>
    </source>
</evidence>
<dbReference type="PANTHER" id="PTHR36842:SF1">
    <property type="entry name" value="PROTEIN TOLB"/>
    <property type="match status" value="1"/>
</dbReference>
<protein>
    <recommendedName>
        <fullName evidence="4">Lipoprotein</fullName>
    </recommendedName>
</protein>
<organism evidence="2 3">
    <name type="scientific">Cystobacter fuscus</name>
    <dbReference type="NCBI Taxonomy" id="43"/>
    <lineage>
        <taxon>Bacteria</taxon>
        <taxon>Pseudomonadati</taxon>
        <taxon>Myxococcota</taxon>
        <taxon>Myxococcia</taxon>
        <taxon>Myxococcales</taxon>
        <taxon>Cystobacterineae</taxon>
        <taxon>Archangiaceae</taxon>
        <taxon>Cystobacter</taxon>
    </lineage>
</organism>
<evidence type="ECO:0008006" key="4">
    <source>
        <dbReference type="Google" id="ProtNLM"/>
    </source>
</evidence>
<name>A0A250JAG2_9BACT</name>
<dbReference type="SUPFAM" id="SSF69304">
    <property type="entry name" value="Tricorn protease N-terminal domain"/>
    <property type="match status" value="1"/>
</dbReference>
<accession>A0A250JAG2</accession>
<dbReference type="EMBL" id="CP022098">
    <property type="protein sequence ID" value="ATB40411.1"/>
    <property type="molecule type" value="Genomic_DNA"/>
</dbReference>
<evidence type="ECO:0000313" key="2">
    <source>
        <dbReference type="EMBL" id="ATB40411.1"/>
    </source>
</evidence>
<feature type="signal peptide" evidence="1">
    <location>
        <begin position="1"/>
        <end position="18"/>
    </location>
</feature>
<feature type="chain" id="PRO_5012060810" description="Lipoprotein" evidence="1">
    <location>
        <begin position="19"/>
        <end position="520"/>
    </location>
</feature>
<keyword evidence="1" id="KW-0732">Signal</keyword>
<dbReference type="InterPro" id="IPR011042">
    <property type="entry name" value="6-blade_b-propeller_TolB-like"/>
</dbReference>
<gene>
    <name evidence="2" type="ORF">CYFUS_005860</name>
</gene>